<comment type="caution">
    <text evidence="2">The sequence shown here is derived from an EMBL/GenBank/DDBJ whole genome shotgun (WGS) entry which is preliminary data.</text>
</comment>
<accession>A0ABD5CIM4</accession>
<proteinExistence type="predicted"/>
<reference evidence="2 3" key="1">
    <citation type="submission" date="2023-08" db="EMBL/GenBank/DDBJ databases">
        <title>Genome sequencing of plant associated microbes to promote plant fitness in Sorghum bicolor and Oryza sativa.</title>
        <authorList>
            <person name="Coleman-Derr D."/>
        </authorList>
    </citation>
    <scope>NUCLEOTIDE SEQUENCE [LARGE SCALE GENOMIC DNA]</scope>
    <source>
        <strain evidence="2 3">SLBN-33</strain>
    </source>
</reference>
<dbReference type="Proteomes" id="UP001245184">
    <property type="component" value="Unassembled WGS sequence"/>
</dbReference>
<evidence type="ECO:0000313" key="3">
    <source>
        <dbReference type="Proteomes" id="UP001245184"/>
    </source>
</evidence>
<feature type="region of interest" description="Disordered" evidence="1">
    <location>
        <begin position="65"/>
        <end position="86"/>
    </location>
</feature>
<evidence type="ECO:0000256" key="1">
    <source>
        <dbReference type="SAM" id="MobiDB-lite"/>
    </source>
</evidence>
<name>A0ABD5CIM4_9BURK</name>
<dbReference type="EMBL" id="JAVIZN010000002">
    <property type="protein sequence ID" value="MDR6205090.1"/>
    <property type="molecule type" value="Genomic_DNA"/>
</dbReference>
<protein>
    <submittedName>
        <fullName evidence="2">Uncharacterized protein</fullName>
    </submittedName>
</protein>
<feature type="compositionally biased region" description="Basic and acidic residues" evidence="1">
    <location>
        <begin position="65"/>
        <end position="77"/>
    </location>
</feature>
<sequence>MFLQGICQFARDKEPIRNASADARPGKDVHCAAFNRKARRCKTSGQMYGHSRQNAPELLGRVYAEHRATRTRPETRRGNNKSGTRR</sequence>
<dbReference type="AlphaFoldDB" id="A0ABD5CIM4"/>
<gene>
    <name evidence="2" type="ORF">QF025_003810</name>
</gene>
<evidence type="ECO:0000313" key="2">
    <source>
        <dbReference type="EMBL" id="MDR6205090.1"/>
    </source>
</evidence>
<organism evidence="2 3">
    <name type="scientific">Paraburkholderia graminis</name>
    <dbReference type="NCBI Taxonomy" id="60548"/>
    <lineage>
        <taxon>Bacteria</taxon>
        <taxon>Pseudomonadati</taxon>
        <taxon>Pseudomonadota</taxon>
        <taxon>Betaproteobacteria</taxon>
        <taxon>Burkholderiales</taxon>
        <taxon>Burkholderiaceae</taxon>
        <taxon>Paraburkholderia</taxon>
    </lineage>
</organism>